<dbReference type="Pfam" id="PF01339">
    <property type="entry name" value="CheB_methylest"/>
    <property type="match status" value="1"/>
</dbReference>
<keyword evidence="16" id="KW-1185">Reference proteome</keyword>
<dbReference type="SMART" id="SM00387">
    <property type="entry name" value="HATPase_c"/>
    <property type="match status" value="1"/>
</dbReference>
<dbReference type="Proteomes" id="UP000319143">
    <property type="component" value="Unassembled WGS sequence"/>
</dbReference>
<dbReference type="SMART" id="SM00138">
    <property type="entry name" value="MeTrc"/>
    <property type="match status" value="1"/>
</dbReference>
<dbReference type="InterPro" id="IPR000014">
    <property type="entry name" value="PAS"/>
</dbReference>
<dbReference type="FunFam" id="3.30.450.20:FF:000060">
    <property type="entry name" value="Sensor protein FixL"/>
    <property type="match status" value="1"/>
</dbReference>
<dbReference type="Pfam" id="PF13596">
    <property type="entry name" value="PAS_10"/>
    <property type="match status" value="1"/>
</dbReference>
<dbReference type="OrthoDB" id="288469at2"/>
<feature type="region of interest" description="Disordered" evidence="9">
    <location>
        <begin position="1"/>
        <end position="20"/>
    </location>
</feature>
<dbReference type="Gene3D" id="3.40.50.150">
    <property type="entry name" value="Vaccinia Virus protein VP39"/>
    <property type="match status" value="1"/>
</dbReference>
<dbReference type="SMART" id="SM00091">
    <property type="entry name" value="PAS"/>
    <property type="match status" value="3"/>
</dbReference>
<dbReference type="PANTHER" id="PTHR24422">
    <property type="entry name" value="CHEMOTAXIS PROTEIN METHYLTRANSFERASE"/>
    <property type="match status" value="1"/>
</dbReference>
<dbReference type="NCBIfam" id="TIGR00229">
    <property type="entry name" value="sensory_box"/>
    <property type="match status" value="2"/>
</dbReference>
<dbReference type="InterPro" id="IPR022642">
    <property type="entry name" value="CheR_C"/>
</dbReference>
<dbReference type="Pfam" id="PF01739">
    <property type="entry name" value="CheR"/>
    <property type="match status" value="1"/>
</dbReference>
<dbReference type="EMBL" id="SJPV01000004">
    <property type="protein sequence ID" value="TWU38316.1"/>
    <property type="molecule type" value="Genomic_DNA"/>
</dbReference>
<dbReference type="InterPro" id="IPR000780">
    <property type="entry name" value="CheR_MeTrfase"/>
</dbReference>
<dbReference type="InterPro" id="IPR050903">
    <property type="entry name" value="Bact_Chemotaxis_MeTrfase"/>
</dbReference>
<dbReference type="SUPFAM" id="SSF47757">
    <property type="entry name" value="Chemotaxis receptor methyltransferase CheR, N-terminal domain"/>
    <property type="match status" value="1"/>
</dbReference>
<dbReference type="CDD" id="cd16917">
    <property type="entry name" value="HATPase_UhpB-NarQ-NarX-like"/>
    <property type="match status" value="1"/>
</dbReference>
<dbReference type="InterPro" id="IPR036890">
    <property type="entry name" value="HATPase_C_sf"/>
</dbReference>
<feature type="coiled-coil region" evidence="8">
    <location>
        <begin position="214"/>
        <end position="241"/>
    </location>
</feature>
<dbReference type="GO" id="GO:0006355">
    <property type="term" value="P:regulation of DNA-templated transcription"/>
    <property type="evidence" value="ECO:0007669"/>
    <property type="project" value="InterPro"/>
</dbReference>
<dbReference type="PANTHER" id="PTHR24422:SF27">
    <property type="entry name" value="PROTEIN-GLUTAMATE O-METHYLTRANSFERASE"/>
    <property type="match status" value="1"/>
</dbReference>
<keyword evidence="8" id="KW-0175">Coiled coil</keyword>
<dbReference type="Pfam" id="PF00989">
    <property type="entry name" value="PAS"/>
    <property type="match status" value="2"/>
</dbReference>
<dbReference type="GO" id="GO:0006935">
    <property type="term" value="P:chemotaxis"/>
    <property type="evidence" value="ECO:0007669"/>
    <property type="project" value="InterPro"/>
</dbReference>
<feature type="domain" description="CheB-type methylesterase" evidence="13">
    <location>
        <begin position="29"/>
        <end position="212"/>
    </location>
</feature>
<evidence type="ECO:0000259" key="10">
    <source>
        <dbReference type="PROSITE" id="PS50109"/>
    </source>
</evidence>
<dbReference type="InterPro" id="IPR035909">
    <property type="entry name" value="CheB_C"/>
</dbReference>
<dbReference type="GO" id="GO:0005524">
    <property type="term" value="F:ATP binding"/>
    <property type="evidence" value="ECO:0007669"/>
    <property type="project" value="UniProtKB-KW"/>
</dbReference>
<dbReference type="PRINTS" id="PR00996">
    <property type="entry name" value="CHERMTFRASE"/>
</dbReference>
<dbReference type="InterPro" id="IPR022641">
    <property type="entry name" value="CheR_N"/>
</dbReference>
<dbReference type="SUPFAM" id="SSF55874">
    <property type="entry name" value="ATPase domain of HSP90 chaperone/DNA topoisomerase II/histidine kinase"/>
    <property type="match status" value="1"/>
</dbReference>
<evidence type="ECO:0000256" key="1">
    <source>
        <dbReference type="ARBA" id="ARBA00022679"/>
    </source>
</evidence>
<dbReference type="CDD" id="cd00130">
    <property type="entry name" value="PAS"/>
    <property type="match status" value="2"/>
</dbReference>
<comment type="caution">
    <text evidence="7">Lacks conserved residue(s) required for the propagation of feature annotation.</text>
</comment>
<dbReference type="InterPro" id="IPR029063">
    <property type="entry name" value="SAM-dependent_MTases_sf"/>
</dbReference>
<evidence type="ECO:0000259" key="14">
    <source>
        <dbReference type="PROSITE" id="PS50123"/>
    </source>
</evidence>
<keyword evidence="4" id="KW-0067">ATP-binding</keyword>
<sequence>MAKKKKNRTDTQSNTKNPEADSVADCFPIVGIGASAGGLAAFKQFLKPMPADNGMAFVLIPHLDPTHESLMVELLSTQTSMPVVEAEDGMTVEVNRVYVIPPNRFLTISHGVLQLIDPPERGGWQTAIDCFLKSLAADQRERAIGIVLSGTGSHGTPGIREIKLMGGMVVVQSPESAEYNQMPLSAIATGLPDCVLPPDQMATALVKYIAQPYLKRSQKMLASSQEEAEQLARVLNVLRTRSKYDFRNYRKAMILRRVLRRMGLCHIAKLDDYLALLRDRPEEVTALYKDLLIGVTAFFRDPEAFEVLEKEVIPAMIARQTGEFPIRVWVPSCATGEEAYSIAMLFFEGFAANDIPCNVQIFASDIDEDSIEVARSGIYPKSIAIDVSAERLKRFFVKVDDQRFQINKRLRESIVFSQQNLISDPPFSKLHLISCRNFLIYLEPQIQQKLIALFHFALAEDGHLLLGPSETIGRAVDMFVTVSKKWRLFRRIGPQRRDLIEIPLVRRQDRLREVAHHPATSGQRKSFKELAEKLILSEFAPATVLINRRFEILYVAGPLVDYLEFPMGELSKDLLAMARSGLRTKIRAICNQSIRSNEPVADCCARVKRNGGYVHCTIAVRPLTEPKQAEGLMLVTFEDLRPDPVQTSGDALNSPVPNEDQSTGMRSVFVDETPLVQQLELELKSTREDLQSTIEEMESANEELKASNEEIMSMNEELQSANEELETSKEELQSLNEELSTVNNQLVDKVSELDKTNADITNLMASTDIATIFLNNDLQIERFTPPVIPLFNLLPTDVGRPLADIAHPFSDRSMHQECQQVLTNLAPMVREVQTDSSQSYLRRILPYRTGDNRIGGVVITFLDLTDRVVAERQSRLLSIALHDSNDAVTMQAMDGRITSWNRGAEKMYGYSESEAMTMNACDLVPDGQMDATLAAIHRISAGESSESFETRHRAKDGRILDVSMTVSKGEDAAETTVVATHRDVTERNRLERQLQESEKRMRAILETAPDAIVTINHQGIIDSINPATEKMFGYRDDEIVGQNVSMLMLPPLRDEHDGYLQRFLETRERRMIGNRREVTAVRKDGSTFHVDLSISQVDRLDLFTGVMRDITARKNLESHVLEIATNEQRRIGQELHDGTQQELTALSLFAGTMVSVLSSASRQVPQSNQDKGPVSWILEDRVFVQIQEAASRLANGLSEASRHVHELSHGILPVQLDSEGLRSALIDLAEATDLQQTVSCSFDCSGAIAVANTTVATQLYRIAQEALSNAVRHGSASEIRISLVRKLDALVLEVSDNGRGFDAIVPNQYASATSGMGLRIMDYRANSIGGVLRFRRGEDGGTIVQCTVPIGALSAV</sequence>
<dbReference type="CDD" id="cd16434">
    <property type="entry name" value="CheB-CheR_fusion"/>
    <property type="match status" value="1"/>
</dbReference>
<dbReference type="PROSITE" id="PS50109">
    <property type="entry name" value="HIS_KIN"/>
    <property type="match status" value="1"/>
</dbReference>
<evidence type="ECO:0000256" key="3">
    <source>
        <dbReference type="ARBA" id="ARBA00022777"/>
    </source>
</evidence>
<comment type="caution">
    <text evidence="15">The sequence shown here is derived from an EMBL/GenBank/DDBJ whole genome shotgun (WGS) entry which is preliminary data.</text>
</comment>
<keyword evidence="2" id="KW-0547">Nucleotide-binding</keyword>
<evidence type="ECO:0000259" key="13">
    <source>
        <dbReference type="PROSITE" id="PS50122"/>
    </source>
</evidence>
<feature type="domain" description="PAS" evidence="11">
    <location>
        <begin position="873"/>
        <end position="916"/>
    </location>
</feature>
<name>A0A5C6DTG0_9BACT</name>
<dbReference type="GO" id="GO:0016301">
    <property type="term" value="F:kinase activity"/>
    <property type="evidence" value="ECO:0007669"/>
    <property type="project" value="UniProtKB-KW"/>
</dbReference>
<feature type="domain" description="PAS" evidence="11">
    <location>
        <begin position="997"/>
        <end position="1067"/>
    </location>
</feature>
<dbReference type="PROSITE" id="PS50113">
    <property type="entry name" value="PAC"/>
    <property type="match status" value="1"/>
</dbReference>
<feature type="coiled-coil region" evidence="8">
    <location>
        <begin position="676"/>
        <end position="752"/>
    </location>
</feature>
<dbReference type="Gene3D" id="3.40.50.180">
    <property type="entry name" value="Methylesterase CheB, C-terminal domain"/>
    <property type="match status" value="1"/>
</dbReference>
<dbReference type="Gene3D" id="3.30.565.10">
    <property type="entry name" value="Histidine kinase-like ATPase, C-terminal domain"/>
    <property type="match status" value="1"/>
</dbReference>
<dbReference type="SUPFAM" id="SSF52738">
    <property type="entry name" value="Methylesterase CheB, C-terminal domain"/>
    <property type="match status" value="1"/>
</dbReference>
<feature type="domain" description="CheR-type methyltransferase" evidence="14">
    <location>
        <begin position="219"/>
        <end position="493"/>
    </location>
</feature>
<keyword evidence="1 15" id="KW-0808">Transferase</keyword>
<dbReference type="InterPro" id="IPR000673">
    <property type="entry name" value="Sig_transdc_resp-reg_Me-estase"/>
</dbReference>
<protein>
    <recommendedName>
        <fullName evidence="6">Sensor protein FixL</fullName>
    </recommendedName>
</protein>
<dbReference type="InterPro" id="IPR001610">
    <property type="entry name" value="PAC"/>
</dbReference>
<dbReference type="SMART" id="SM00086">
    <property type="entry name" value="PAC"/>
    <property type="match status" value="2"/>
</dbReference>
<feature type="domain" description="Histidine kinase" evidence="10">
    <location>
        <begin position="1258"/>
        <end position="1352"/>
    </location>
</feature>
<evidence type="ECO:0000256" key="5">
    <source>
        <dbReference type="ARBA" id="ARBA00059827"/>
    </source>
</evidence>
<dbReference type="PROSITE" id="PS50123">
    <property type="entry name" value="CHER"/>
    <property type="match status" value="1"/>
</dbReference>
<dbReference type="GO" id="GO:0000156">
    <property type="term" value="F:phosphorelay response regulator activity"/>
    <property type="evidence" value="ECO:0007669"/>
    <property type="project" value="InterPro"/>
</dbReference>
<dbReference type="Pfam" id="PF03705">
    <property type="entry name" value="CheR_N"/>
    <property type="match status" value="1"/>
</dbReference>
<evidence type="ECO:0000259" key="12">
    <source>
        <dbReference type="PROSITE" id="PS50113"/>
    </source>
</evidence>
<dbReference type="InterPro" id="IPR013767">
    <property type="entry name" value="PAS_fold"/>
</dbReference>
<feature type="domain" description="PAC" evidence="12">
    <location>
        <begin position="946"/>
        <end position="996"/>
    </location>
</feature>
<evidence type="ECO:0000256" key="7">
    <source>
        <dbReference type="PROSITE-ProRule" id="PRU00050"/>
    </source>
</evidence>
<evidence type="ECO:0000313" key="15">
    <source>
        <dbReference type="EMBL" id="TWU38316.1"/>
    </source>
</evidence>
<dbReference type="InterPro" id="IPR003594">
    <property type="entry name" value="HATPase_dom"/>
</dbReference>
<dbReference type="SUPFAM" id="SSF55785">
    <property type="entry name" value="PYP-like sensor domain (PAS domain)"/>
    <property type="match status" value="2"/>
</dbReference>
<evidence type="ECO:0000256" key="9">
    <source>
        <dbReference type="SAM" id="MobiDB-lite"/>
    </source>
</evidence>
<dbReference type="PROSITE" id="PS50122">
    <property type="entry name" value="CHEB"/>
    <property type="match status" value="1"/>
</dbReference>
<organism evidence="15 16">
    <name type="scientific">Novipirellula artificiosorum</name>
    <dbReference type="NCBI Taxonomy" id="2528016"/>
    <lineage>
        <taxon>Bacteria</taxon>
        <taxon>Pseudomonadati</taxon>
        <taxon>Planctomycetota</taxon>
        <taxon>Planctomycetia</taxon>
        <taxon>Pirellulales</taxon>
        <taxon>Pirellulaceae</taxon>
        <taxon>Novipirellula</taxon>
    </lineage>
</organism>
<comment type="function">
    <text evidence="5">Putative oxygen sensor; modulates the activity of FixJ, a transcriptional activator of nitrogen fixation fixK gene. FixL probably acts as a kinase that phosphorylates FixJ.</text>
</comment>
<evidence type="ECO:0000256" key="4">
    <source>
        <dbReference type="ARBA" id="ARBA00022840"/>
    </source>
</evidence>
<evidence type="ECO:0000256" key="8">
    <source>
        <dbReference type="SAM" id="Coils"/>
    </source>
</evidence>
<dbReference type="Gene3D" id="3.30.450.20">
    <property type="entry name" value="PAS domain"/>
    <property type="match status" value="3"/>
</dbReference>
<dbReference type="Pfam" id="PF02518">
    <property type="entry name" value="HATPase_c"/>
    <property type="match status" value="1"/>
</dbReference>
<dbReference type="InterPro" id="IPR000700">
    <property type="entry name" value="PAS-assoc_C"/>
</dbReference>
<gene>
    <name evidence="15" type="primary">fixL_1</name>
    <name evidence="15" type="ORF">Poly41_27920</name>
</gene>
<dbReference type="GO" id="GO:0005737">
    <property type="term" value="C:cytoplasm"/>
    <property type="evidence" value="ECO:0007669"/>
    <property type="project" value="InterPro"/>
</dbReference>
<evidence type="ECO:0000256" key="2">
    <source>
        <dbReference type="ARBA" id="ARBA00022741"/>
    </source>
</evidence>
<evidence type="ECO:0000256" key="6">
    <source>
        <dbReference type="ARBA" id="ARBA00070616"/>
    </source>
</evidence>
<dbReference type="GO" id="GO:0008757">
    <property type="term" value="F:S-adenosylmethionine-dependent methyltransferase activity"/>
    <property type="evidence" value="ECO:0007669"/>
    <property type="project" value="InterPro"/>
</dbReference>
<keyword evidence="3" id="KW-0418">Kinase</keyword>
<dbReference type="InterPro" id="IPR005467">
    <property type="entry name" value="His_kinase_dom"/>
</dbReference>
<accession>A0A5C6DTG0</accession>
<evidence type="ECO:0000259" key="11">
    <source>
        <dbReference type="PROSITE" id="PS50112"/>
    </source>
</evidence>
<dbReference type="SUPFAM" id="SSF53335">
    <property type="entry name" value="S-adenosyl-L-methionine-dependent methyltransferases"/>
    <property type="match status" value="1"/>
</dbReference>
<reference evidence="15 16" key="1">
    <citation type="submission" date="2019-02" db="EMBL/GenBank/DDBJ databases">
        <title>Deep-cultivation of Planctomycetes and their phenomic and genomic characterization uncovers novel biology.</title>
        <authorList>
            <person name="Wiegand S."/>
            <person name="Jogler M."/>
            <person name="Boedeker C."/>
            <person name="Pinto D."/>
            <person name="Vollmers J."/>
            <person name="Rivas-Marin E."/>
            <person name="Kohn T."/>
            <person name="Peeters S.H."/>
            <person name="Heuer A."/>
            <person name="Rast P."/>
            <person name="Oberbeckmann S."/>
            <person name="Bunk B."/>
            <person name="Jeske O."/>
            <person name="Meyerdierks A."/>
            <person name="Storesund J.E."/>
            <person name="Kallscheuer N."/>
            <person name="Luecker S."/>
            <person name="Lage O.M."/>
            <person name="Pohl T."/>
            <person name="Merkel B.J."/>
            <person name="Hornburger P."/>
            <person name="Mueller R.-W."/>
            <person name="Bruemmer F."/>
            <person name="Labrenz M."/>
            <person name="Spormann A.M."/>
            <person name="Op Den Camp H."/>
            <person name="Overmann J."/>
            <person name="Amann R."/>
            <person name="Jetten M.S.M."/>
            <person name="Mascher T."/>
            <person name="Medema M.H."/>
            <person name="Devos D.P."/>
            <person name="Kaster A.-K."/>
            <person name="Ovreas L."/>
            <person name="Rohde M."/>
            <person name="Galperin M.Y."/>
            <person name="Jogler C."/>
        </authorList>
    </citation>
    <scope>NUCLEOTIDE SEQUENCE [LARGE SCALE GENOMIC DNA]</scope>
    <source>
        <strain evidence="15 16">Poly41</strain>
    </source>
</reference>
<proteinExistence type="predicted"/>
<dbReference type="RefSeq" id="WP_146526647.1">
    <property type="nucleotide sequence ID" value="NZ_SJPV01000004.1"/>
</dbReference>
<evidence type="ECO:0000313" key="16">
    <source>
        <dbReference type="Proteomes" id="UP000319143"/>
    </source>
</evidence>
<dbReference type="InterPro" id="IPR035965">
    <property type="entry name" value="PAS-like_dom_sf"/>
</dbReference>
<dbReference type="PROSITE" id="PS50112">
    <property type="entry name" value="PAS"/>
    <property type="match status" value="2"/>
</dbReference>
<dbReference type="GO" id="GO:0008984">
    <property type="term" value="F:protein-glutamate methylesterase activity"/>
    <property type="evidence" value="ECO:0007669"/>
    <property type="project" value="InterPro"/>
</dbReference>